<keyword evidence="1" id="KW-0812">Transmembrane</keyword>
<dbReference type="InterPro" id="IPR004697">
    <property type="entry name" value="AbgT"/>
</dbReference>
<accession>A0ABX7SKS9</accession>
<proteinExistence type="predicted"/>
<keyword evidence="3" id="KW-1185">Reference proteome</keyword>
<protein>
    <submittedName>
        <fullName evidence="2">AbgT family transporter</fullName>
    </submittedName>
</protein>
<sequence>MKLTIWVGMVLGLTLICLSVVGAAAGWPAPVSEGGSETVKSLLSADNVRSLLTQAPTIATGFPPFGTIMLVSIGASIAVLSGLIEDFARLVSRISSRALATPLVFSLGLLAHQLSDALILVYLPACAMIFSHHGRHPALGVLAGFAAFSGALYASFGPGLQDLVLLGITHQAAQAAGLEWAFNPLANWWFSAASAVALLFAGWVVTDRVLERTPRFRPAPPQTDEMNPNGLGLVAAAAAGAVVLAIYAGLSLGQAAPLADYRAHSLARHTPAFEAGAAFLTLLLMSMGLAYAVSARRWRSAEDVYQALTYGMERLAPFFLMAVFIGFLLAMIDLSRLGDAAVTALTLGLRESRADQVVLIAALTGTTAILDFIVFSASAKWALMAPTLIPAFAQAGLSPELVTASFRLGDSVANILNPLQPAAALAILNVRRWAPEISLGRFLACMALYAIAYSLVGGGLLALWIARGWAFGPFT</sequence>
<feature type="transmembrane region" description="Helical" evidence="1">
    <location>
        <begin position="188"/>
        <end position="210"/>
    </location>
</feature>
<feature type="transmembrane region" description="Helical" evidence="1">
    <location>
        <begin position="231"/>
        <end position="252"/>
    </location>
</feature>
<dbReference type="EMBL" id="CP062006">
    <property type="protein sequence ID" value="QTC87048.1"/>
    <property type="molecule type" value="Genomic_DNA"/>
</dbReference>
<organism evidence="2 3">
    <name type="scientific">Brevundimonas pondensis</name>
    <dbReference type="NCBI Taxonomy" id="2774189"/>
    <lineage>
        <taxon>Bacteria</taxon>
        <taxon>Pseudomonadati</taxon>
        <taxon>Pseudomonadota</taxon>
        <taxon>Alphaproteobacteria</taxon>
        <taxon>Caulobacterales</taxon>
        <taxon>Caulobacteraceae</taxon>
        <taxon>Brevundimonas</taxon>
    </lineage>
</organism>
<name>A0ABX7SKS9_9CAUL</name>
<dbReference type="Proteomes" id="UP000663942">
    <property type="component" value="Chromosome"/>
</dbReference>
<dbReference type="Pfam" id="PF03806">
    <property type="entry name" value="ABG_transport"/>
    <property type="match status" value="1"/>
</dbReference>
<evidence type="ECO:0000256" key="1">
    <source>
        <dbReference type="SAM" id="Phobius"/>
    </source>
</evidence>
<feature type="transmembrane region" description="Helical" evidence="1">
    <location>
        <begin position="272"/>
        <end position="294"/>
    </location>
</feature>
<feature type="transmembrane region" description="Helical" evidence="1">
    <location>
        <begin position="357"/>
        <end position="375"/>
    </location>
</feature>
<dbReference type="RefSeq" id="WP_207822972.1">
    <property type="nucleotide sequence ID" value="NZ_CP062006.1"/>
</dbReference>
<keyword evidence="1" id="KW-0472">Membrane</keyword>
<dbReference type="PANTHER" id="PTHR30282:SF0">
    <property type="entry name" value="P-AMINOBENZOYL-GLUTAMATE TRANSPORT PROTEIN"/>
    <property type="match status" value="1"/>
</dbReference>
<evidence type="ECO:0000313" key="2">
    <source>
        <dbReference type="EMBL" id="QTC87048.1"/>
    </source>
</evidence>
<feature type="transmembrane region" description="Helical" evidence="1">
    <location>
        <begin position="442"/>
        <end position="466"/>
    </location>
</feature>
<feature type="transmembrane region" description="Helical" evidence="1">
    <location>
        <begin position="315"/>
        <end position="337"/>
    </location>
</feature>
<evidence type="ECO:0000313" key="3">
    <source>
        <dbReference type="Proteomes" id="UP000663942"/>
    </source>
</evidence>
<feature type="transmembrane region" description="Helical" evidence="1">
    <location>
        <begin position="65"/>
        <end position="84"/>
    </location>
</feature>
<dbReference type="PANTHER" id="PTHR30282">
    <property type="entry name" value="P-AMINOBENZOYL GLUTAMATE TRANSPORTER"/>
    <property type="match status" value="1"/>
</dbReference>
<reference evidence="2 3" key="1">
    <citation type="submission" date="2020-09" db="EMBL/GenBank/DDBJ databases">
        <title>Brevundimonas sp. LVF1 isolated from an oligotrophic pond in Goettingen, Germany.</title>
        <authorList>
            <person name="Friedrich I."/>
            <person name="Klassen A."/>
            <person name="Neubauer H."/>
            <person name="Schneider D."/>
            <person name="Hertel R."/>
            <person name="Daniel R."/>
        </authorList>
    </citation>
    <scope>NUCLEOTIDE SEQUENCE [LARGE SCALE GENOMIC DNA]</scope>
    <source>
        <strain evidence="2 3">LVF1</strain>
    </source>
</reference>
<gene>
    <name evidence="2" type="ORF">IFE19_13055</name>
</gene>
<feature type="transmembrane region" description="Helical" evidence="1">
    <location>
        <begin position="136"/>
        <end position="156"/>
    </location>
</feature>
<keyword evidence="1" id="KW-1133">Transmembrane helix</keyword>